<dbReference type="Proteomes" id="UP000270626">
    <property type="component" value="Unassembled WGS sequence"/>
</dbReference>
<dbReference type="InterPro" id="IPR016181">
    <property type="entry name" value="Acyl_CoA_acyltransferase"/>
</dbReference>
<dbReference type="OrthoDB" id="9788300at2"/>
<keyword evidence="2" id="KW-0808">Transferase</keyword>
<name>A0A495W8N8_9RHOO</name>
<comment type="caution">
    <text evidence="2">The sequence shown here is derived from an EMBL/GenBank/DDBJ whole genome shotgun (WGS) entry which is preliminary data.</text>
</comment>
<evidence type="ECO:0000259" key="1">
    <source>
        <dbReference type="PROSITE" id="PS51186"/>
    </source>
</evidence>
<dbReference type="RefSeq" id="WP_121458353.1">
    <property type="nucleotide sequence ID" value="NZ_RBXP01000015.1"/>
</dbReference>
<dbReference type="Gene3D" id="3.40.630.30">
    <property type="match status" value="1"/>
</dbReference>
<dbReference type="AlphaFoldDB" id="A0A495W8N8"/>
<keyword evidence="2" id="KW-0012">Acyltransferase</keyword>
<accession>A0A495W8N8</accession>
<dbReference type="InterPro" id="IPR052742">
    <property type="entry name" value="Mito_N-acetyltransferase"/>
</dbReference>
<keyword evidence="3" id="KW-1185">Reference proteome</keyword>
<dbReference type="PANTHER" id="PTHR43138:SF1">
    <property type="entry name" value="N-ACETYLTRANSFERASE ACA1"/>
    <property type="match status" value="1"/>
</dbReference>
<protein>
    <submittedName>
        <fullName evidence="2">L-amino acid N-acyltransferase YncA</fullName>
    </submittedName>
</protein>
<gene>
    <name evidence="2" type="ORF">DFR40_2024</name>
</gene>
<dbReference type="SUPFAM" id="SSF55729">
    <property type="entry name" value="Acyl-CoA N-acyltransferases (Nat)"/>
    <property type="match status" value="1"/>
</dbReference>
<evidence type="ECO:0000313" key="3">
    <source>
        <dbReference type="Proteomes" id="UP000270626"/>
    </source>
</evidence>
<dbReference type="EMBL" id="RBXP01000015">
    <property type="protein sequence ID" value="RKT58082.1"/>
    <property type="molecule type" value="Genomic_DNA"/>
</dbReference>
<evidence type="ECO:0000313" key="2">
    <source>
        <dbReference type="EMBL" id="RKT58082.1"/>
    </source>
</evidence>
<proteinExistence type="predicted"/>
<dbReference type="CDD" id="cd04301">
    <property type="entry name" value="NAT_SF"/>
    <property type="match status" value="1"/>
</dbReference>
<dbReference type="PROSITE" id="PS51186">
    <property type="entry name" value="GNAT"/>
    <property type="match status" value="1"/>
</dbReference>
<dbReference type="PANTHER" id="PTHR43138">
    <property type="entry name" value="ACETYLTRANSFERASE, GNAT FAMILY"/>
    <property type="match status" value="1"/>
</dbReference>
<dbReference type="InterPro" id="IPR000182">
    <property type="entry name" value="GNAT_dom"/>
</dbReference>
<feature type="domain" description="N-acetyltransferase" evidence="1">
    <location>
        <begin position="1"/>
        <end position="161"/>
    </location>
</feature>
<reference evidence="2 3" key="1">
    <citation type="submission" date="2018-10" db="EMBL/GenBank/DDBJ databases">
        <title>Genomic Encyclopedia of Type Strains, Phase IV (KMG-IV): sequencing the most valuable type-strain genomes for metagenomic binning, comparative biology and taxonomic classification.</title>
        <authorList>
            <person name="Goeker M."/>
        </authorList>
    </citation>
    <scope>NUCLEOTIDE SEQUENCE [LARGE SCALE GENOMIC DNA]</scope>
    <source>
        <strain evidence="2 3">DSM 23841</strain>
    </source>
</reference>
<dbReference type="GO" id="GO:0016747">
    <property type="term" value="F:acyltransferase activity, transferring groups other than amino-acyl groups"/>
    <property type="evidence" value="ECO:0007669"/>
    <property type="project" value="InterPro"/>
</dbReference>
<sequence length="165" mass="18306">MLIRPARESDFDAIWAIFQAVVASGSTYVFAPDTPREDAWQYWFGPGVTCFVAEDDGRVVGMYKFIPNQRDLGNHVANASFMVATDAAGRGIGQALGEHCLRQARLAGYRAMQYNFVVSTNTAAVALWRKLGFAIVGTLPKAFRHQQLGEVDAYVMYRFLDDIAT</sequence>
<dbReference type="Pfam" id="PF00583">
    <property type="entry name" value="Acetyltransf_1"/>
    <property type="match status" value="1"/>
</dbReference>
<organism evidence="2 3">
    <name type="scientific">Azonexus fungiphilus</name>
    <dbReference type="NCBI Taxonomy" id="146940"/>
    <lineage>
        <taxon>Bacteria</taxon>
        <taxon>Pseudomonadati</taxon>
        <taxon>Pseudomonadota</taxon>
        <taxon>Betaproteobacteria</taxon>
        <taxon>Rhodocyclales</taxon>
        <taxon>Azonexaceae</taxon>
        <taxon>Azonexus</taxon>
    </lineage>
</organism>